<dbReference type="Gene3D" id="2.40.10.220">
    <property type="entry name" value="predicted glycosyltransferase like domains"/>
    <property type="match status" value="1"/>
</dbReference>
<feature type="domain" description="PilZ" evidence="1">
    <location>
        <begin position="102"/>
        <end position="178"/>
    </location>
</feature>
<dbReference type="RefSeq" id="WP_067617625.1">
    <property type="nucleotide sequence ID" value="NZ_MAGO01000005.1"/>
</dbReference>
<dbReference type="AlphaFoldDB" id="A0A1B9F6G5"/>
<evidence type="ECO:0000259" key="1">
    <source>
        <dbReference type="Pfam" id="PF07238"/>
    </source>
</evidence>
<name>A0A1B9F6G5_9BACT</name>
<reference evidence="2 3" key="1">
    <citation type="submission" date="2016-06" db="EMBL/GenBank/DDBJ databases">
        <title>Respiratory ammonification of nitrate coupled to the oxidation of elemental sulfur in deep-sea autotrophic thermophilic bacteria.</title>
        <authorList>
            <person name="Slobodkina G.B."/>
            <person name="Mardanov A.V."/>
            <person name="Ravin N.V."/>
            <person name="Frolova A.A."/>
            <person name="Viryasiv M.B."/>
            <person name="Chernyh N.A."/>
            <person name="Bonch-Osmolovskaya E.A."/>
            <person name="Slobodkin A.I."/>
        </authorList>
    </citation>
    <scope>NUCLEOTIDE SEQUENCE [LARGE SCALE GENOMIC DNA]</scope>
    <source>
        <strain evidence="2 3">S69</strain>
    </source>
</reference>
<evidence type="ECO:0000313" key="3">
    <source>
        <dbReference type="Proteomes" id="UP000093080"/>
    </source>
</evidence>
<dbReference type="STRING" id="1156395.DBT_1220"/>
<sequence length="196" mass="23474">MKEQRPEDRRAHIRITDKILFKIKFIEETEYQQLEEKVLKGIEQPFEEFSLQWELPKIDVPARKLREKDENLAKALEVIDTKLNLIINLLNIRMRKNFPEEQVLVDMSASGIAFTSKEEIKKGQILQLDIGLLPEQYFFRCFGRVVRTEKIQDGYKIGIKFIWITETDRERLIEHIFQKQVLQLRLRREKKESESS</sequence>
<comment type="caution">
    <text evidence="2">The sequence shown here is derived from an EMBL/GenBank/DDBJ whole genome shotgun (WGS) entry which is preliminary data.</text>
</comment>
<protein>
    <recommendedName>
        <fullName evidence="1">PilZ domain-containing protein</fullName>
    </recommendedName>
</protein>
<dbReference type="InterPro" id="IPR009875">
    <property type="entry name" value="PilZ_domain"/>
</dbReference>
<accession>A0A1B9F6G5</accession>
<proteinExistence type="predicted"/>
<dbReference type="Proteomes" id="UP000093080">
    <property type="component" value="Unassembled WGS sequence"/>
</dbReference>
<dbReference type="GO" id="GO:0035438">
    <property type="term" value="F:cyclic-di-GMP binding"/>
    <property type="evidence" value="ECO:0007669"/>
    <property type="project" value="InterPro"/>
</dbReference>
<evidence type="ECO:0000313" key="2">
    <source>
        <dbReference type="EMBL" id="OCC15473.1"/>
    </source>
</evidence>
<organism evidence="2 3">
    <name type="scientific">Dissulfuribacter thermophilus</name>
    <dbReference type="NCBI Taxonomy" id="1156395"/>
    <lineage>
        <taxon>Bacteria</taxon>
        <taxon>Pseudomonadati</taxon>
        <taxon>Thermodesulfobacteriota</taxon>
        <taxon>Dissulfuribacteria</taxon>
        <taxon>Dissulfuribacterales</taxon>
        <taxon>Dissulfuribacteraceae</taxon>
        <taxon>Dissulfuribacter</taxon>
    </lineage>
</organism>
<dbReference type="OrthoDB" id="5516626at2"/>
<dbReference type="EMBL" id="MAGO01000005">
    <property type="protein sequence ID" value="OCC15473.1"/>
    <property type="molecule type" value="Genomic_DNA"/>
</dbReference>
<keyword evidence="3" id="KW-1185">Reference proteome</keyword>
<gene>
    <name evidence="2" type="ORF">DBT_1220</name>
</gene>
<dbReference type="SUPFAM" id="SSF141371">
    <property type="entry name" value="PilZ domain-like"/>
    <property type="match status" value="1"/>
</dbReference>
<dbReference type="Pfam" id="PF07238">
    <property type="entry name" value="PilZ"/>
    <property type="match status" value="1"/>
</dbReference>